<evidence type="ECO:0000256" key="7">
    <source>
        <dbReference type="ARBA" id="ARBA00023224"/>
    </source>
</evidence>
<dbReference type="Pfam" id="PF00001">
    <property type="entry name" value="7tm_1"/>
    <property type="match status" value="1"/>
</dbReference>
<reference evidence="10" key="2">
    <citation type="submission" date="2020-11" db="EMBL/GenBank/DDBJ databases">
        <authorList>
            <person name="McCartney M.A."/>
            <person name="Auch B."/>
            <person name="Kono T."/>
            <person name="Mallez S."/>
            <person name="Becker A."/>
            <person name="Gohl D.M."/>
            <person name="Silverstein K.A.T."/>
            <person name="Koren S."/>
            <person name="Bechman K.B."/>
            <person name="Herman A."/>
            <person name="Abrahante J.E."/>
            <person name="Garbe J."/>
        </authorList>
    </citation>
    <scope>NUCLEOTIDE SEQUENCE</scope>
    <source>
        <strain evidence="10">Duluth1</strain>
        <tissue evidence="10">Whole animal</tissue>
    </source>
</reference>
<reference evidence="10" key="1">
    <citation type="journal article" date="2019" name="bioRxiv">
        <title>The Genome of the Zebra Mussel, Dreissena polymorpha: A Resource for Invasive Species Research.</title>
        <authorList>
            <person name="McCartney M.A."/>
            <person name="Auch B."/>
            <person name="Kono T."/>
            <person name="Mallez S."/>
            <person name="Zhang Y."/>
            <person name="Obille A."/>
            <person name="Becker A."/>
            <person name="Abrahante J.E."/>
            <person name="Garbe J."/>
            <person name="Badalamenti J.P."/>
            <person name="Herman A."/>
            <person name="Mangelson H."/>
            <person name="Liachko I."/>
            <person name="Sullivan S."/>
            <person name="Sone E.D."/>
            <person name="Koren S."/>
            <person name="Silverstein K.A.T."/>
            <person name="Beckman K.B."/>
            <person name="Gohl D.M."/>
        </authorList>
    </citation>
    <scope>NUCLEOTIDE SEQUENCE</scope>
    <source>
        <strain evidence="10">Duluth1</strain>
        <tissue evidence="10">Whole animal</tissue>
    </source>
</reference>
<dbReference type="InterPro" id="IPR017452">
    <property type="entry name" value="GPCR_Rhodpsn_7TM"/>
</dbReference>
<feature type="transmembrane region" description="Helical" evidence="8">
    <location>
        <begin position="107"/>
        <end position="126"/>
    </location>
</feature>
<dbReference type="Proteomes" id="UP000828390">
    <property type="component" value="Unassembled WGS sequence"/>
</dbReference>
<keyword evidence="7" id="KW-0807">Transducer</keyword>
<name>A0A9D4HBT3_DREPO</name>
<dbReference type="PRINTS" id="PR00237">
    <property type="entry name" value="GPCRRHODOPSN"/>
</dbReference>
<evidence type="ECO:0000256" key="3">
    <source>
        <dbReference type="ARBA" id="ARBA00022989"/>
    </source>
</evidence>
<evidence type="ECO:0000313" key="11">
    <source>
        <dbReference type="Proteomes" id="UP000828390"/>
    </source>
</evidence>
<feature type="transmembrane region" description="Helical" evidence="8">
    <location>
        <begin position="146"/>
        <end position="167"/>
    </location>
</feature>
<dbReference type="CDD" id="cd14978">
    <property type="entry name" value="7tmA_FMRFamide_R-like"/>
    <property type="match status" value="1"/>
</dbReference>
<evidence type="ECO:0000256" key="5">
    <source>
        <dbReference type="ARBA" id="ARBA00023136"/>
    </source>
</evidence>
<feature type="domain" description="G-protein coupled receptors family 1 profile" evidence="9">
    <location>
        <begin position="47"/>
        <end position="331"/>
    </location>
</feature>
<keyword evidence="3 8" id="KW-1133">Transmembrane helix</keyword>
<feature type="transmembrane region" description="Helical" evidence="8">
    <location>
        <begin position="264"/>
        <end position="291"/>
    </location>
</feature>
<comment type="subcellular location">
    <subcellularLocation>
        <location evidence="1">Membrane</location>
        <topology evidence="1">Multi-pass membrane protein</topology>
    </subcellularLocation>
</comment>
<evidence type="ECO:0000313" key="10">
    <source>
        <dbReference type="EMBL" id="KAH3828887.1"/>
    </source>
</evidence>
<keyword evidence="2 8" id="KW-0812">Transmembrane</keyword>
<keyword evidence="6" id="KW-0675">Receptor</keyword>
<keyword evidence="4" id="KW-0297">G-protein coupled receptor</keyword>
<dbReference type="OrthoDB" id="9990906at2759"/>
<organism evidence="10 11">
    <name type="scientific">Dreissena polymorpha</name>
    <name type="common">Zebra mussel</name>
    <name type="synonym">Mytilus polymorpha</name>
    <dbReference type="NCBI Taxonomy" id="45954"/>
    <lineage>
        <taxon>Eukaryota</taxon>
        <taxon>Metazoa</taxon>
        <taxon>Spiralia</taxon>
        <taxon>Lophotrochozoa</taxon>
        <taxon>Mollusca</taxon>
        <taxon>Bivalvia</taxon>
        <taxon>Autobranchia</taxon>
        <taxon>Heteroconchia</taxon>
        <taxon>Euheterodonta</taxon>
        <taxon>Imparidentia</taxon>
        <taxon>Neoheterodontei</taxon>
        <taxon>Myida</taxon>
        <taxon>Dreissenoidea</taxon>
        <taxon>Dreissenidae</taxon>
        <taxon>Dreissena</taxon>
    </lineage>
</organism>
<dbReference type="PANTHER" id="PTHR24243:SF230">
    <property type="entry name" value="G-PROTEIN COUPLED RECEPTORS FAMILY 1 PROFILE DOMAIN-CONTAINING PROTEIN"/>
    <property type="match status" value="1"/>
</dbReference>
<gene>
    <name evidence="10" type="ORF">DPMN_130871</name>
</gene>
<feature type="transmembrane region" description="Helical" evidence="8">
    <location>
        <begin position="211"/>
        <end position="237"/>
    </location>
</feature>
<dbReference type="GO" id="GO:0004930">
    <property type="term" value="F:G protein-coupled receptor activity"/>
    <property type="evidence" value="ECO:0007669"/>
    <property type="project" value="UniProtKB-KW"/>
</dbReference>
<evidence type="ECO:0000256" key="1">
    <source>
        <dbReference type="ARBA" id="ARBA00004141"/>
    </source>
</evidence>
<feature type="transmembrane region" description="Helical" evidence="8">
    <location>
        <begin position="67"/>
        <end position="87"/>
    </location>
</feature>
<dbReference type="EMBL" id="JAIWYP010000005">
    <property type="protein sequence ID" value="KAH3828887.1"/>
    <property type="molecule type" value="Genomic_DNA"/>
</dbReference>
<dbReference type="Gene3D" id="1.20.1070.10">
    <property type="entry name" value="Rhodopsin 7-helix transmembrane proteins"/>
    <property type="match status" value="1"/>
</dbReference>
<dbReference type="PANTHER" id="PTHR24243">
    <property type="entry name" value="G-PROTEIN COUPLED RECEPTOR"/>
    <property type="match status" value="1"/>
</dbReference>
<dbReference type="InterPro" id="IPR000276">
    <property type="entry name" value="GPCR_Rhodpsn"/>
</dbReference>
<evidence type="ECO:0000256" key="6">
    <source>
        <dbReference type="ARBA" id="ARBA00023170"/>
    </source>
</evidence>
<keyword evidence="11" id="KW-1185">Reference proteome</keyword>
<feature type="transmembrane region" description="Helical" evidence="8">
    <location>
        <begin position="35"/>
        <end position="55"/>
    </location>
</feature>
<accession>A0A9D4HBT3</accession>
<protein>
    <recommendedName>
        <fullName evidence="9">G-protein coupled receptors family 1 profile domain-containing protein</fullName>
    </recommendedName>
</protein>
<comment type="caution">
    <text evidence="10">The sequence shown here is derived from an EMBL/GenBank/DDBJ whole genome shotgun (WGS) entry which is preliminary data.</text>
</comment>
<feature type="transmembrane region" description="Helical" evidence="8">
    <location>
        <begin position="311"/>
        <end position="333"/>
    </location>
</feature>
<dbReference type="AlphaFoldDB" id="A0A9D4HBT3"/>
<proteinExistence type="predicted"/>
<dbReference type="PROSITE" id="PS50262">
    <property type="entry name" value="G_PROTEIN_RECEP_F1_2"/>
    <property type="match status" value="1"/>
</dbReference>
<sequence length="380" mass="43311">MTDNRDLHDNYTANTTMALDIITVSKLVSNCIWRFVPPVLFVLGTFGNLLSIYVLNRSDKTSTLINLSALAVCDLFALYSGLGREWIIHVFKYDIRDFSDVFCKLHFYSVTFSLQFSSWILVAITIERVISVQRPHMAKLECTKMFALTVLCTESLVLLVLDGHLLYGFSLTHNNATTFSNGSANESNYSLKLKCQPSQVNEQYARFVYYVWTWIDFGVAFLLPFVILLTCNVLIVVNIKQSQRFQRVATSKNARTSLNSQKPVLSLTAILLTLNSVFFICVGPANIFLIGQFYWWPYDVSNEYDEAIMELVWAVVGILMYSNNAVNFILYIFCGSQFRAEVKCLLLKICGKSTRILPRRRQFACHALTINISYKQTSSC</sequence>
<dbReference type="SUPFAM" id="SSF81321">
    <property type="entry name" value="Family A G protein-coupled receptor-like"/>
    <property type="match status" value="1"/>
</dbReference>
<evidence type="ECO:0000256" key="2">
    <source>
        <dbReference type="ARBA" id="ARBA00022692"/>
    </source>
</evidence>
<evidence type="ECO:0000256" key="4">
    <source>
        <dbReference type="ARBA" id="ARBA00023040"/>
    </source>
</evidence>
<dbReference type="GO" id="GO:0005886">
    <property type="term" value="C:plasma membrane"/>
    <property type="evidence" value="ECO:0007669"/>
    <property type="project" value="TreeGrafter"/>
</dbReference>
<evidence type="ECO:0000256" key="8">
    <source>
        <dbReference type="SAM" id="Phobius"/>
    </source>
</evidence>
<keyword evidence="5 8" id="KW-0472">Membrane</keyword>
<evidence type="ECO:0000259" key="9">
    <source>
        <dbReference type="PROSITE" id="PS50262"/>
    </source>
</evidence>